<keyword evidence="1" id="KW-0732">Signal</keyword>
<reference evidence="2" key="1">
    <citation type="submission" date="2020-11" db="EMBL/GenBank/DDBJ databases">
        <title>Whole-genome analyses of Nonomuraea sp. K274.</title>
        <authorList>
            <person name="Veyisoglu A."/>
        </authorList>
    </citation>
    <scope>NUCLEOTIDE SEQUENCE</scope>
    <source>
        <strain evidence="2">K274</strain>
    </source>
</reference>
<sequence length="243" mass="24053">MPSQKLRCLAVAALTAGVSWTVVSPATAAPCDDREPALLTHTSVASHCGAHAELRGTEGIHAGGRMVTTEGNRLAMATGELARHLGLTGLATAKSVMGVADLGGVAATWAMPSPAAASPGAFSASSTGMRDLSTVAGIPALPALPALPAVPAAVSALPVLPAVPSTPRDGKPSSGQFSVHNRIAGSVIQSPLDLQKPVREAGADLVGVLLPKAVESVEGTSMLPGGAPIANGFTGLAHSLGLH</sequence>
<feature type="chain" id="PRO_5036978503" description="Secreted protein" evidence="1">
    <location>
        <begin position="29"/>
        <end position="243"/>
    </location>
</feature>
<evidence type="ECO:0008006" key="4">
    <source>
        <dbReference type="Google" id="ProtNLM"/>
    </source>
</evidence>
<evidence type="ECO:0000256" key="1">
    <source>
        <dbReference type="SAM" id="SignalP"/>
    </source>
</evidence>
<evidence type="ECO:0000313" key="3">
    <source>
        <dbReference type="Proteomes" id="UP000605361"/>
    </source>
</evidence>
<protein>
    <recommendedName>
        <fullName evidence="4">Secreted protein</fullName>
    </recommendedName>
</protein>
<proteinExistence type="predicted"/>
<evidence type="ECO:0000313" key="2">
    <source>
        <dbReference type="EMBL" id="MBF8190761.1"/>
    </source>
</evidence>
<feature type="signal peptide" evidence="1">
    <location>
        <begin position="1"/>
        <end position="28"/>
    </location>
</feature>
<comment type="caution">
    <text evidence="2">The sequence shown here is derived from an EMBL/GenBank/DDBJ whole genome shotgun (WGS) entry which is preliminary data.</text>
</comment>
<keyword evidence="3" id="KW-1185">Reference proteome</keyword>
<dbReference type="RefSeq" id="WP_195899674.1">
    <property type="nucleotide sequence ID" value="NZ_JADOGI010000133.1"/>
</dbReference>
<dbReference type="EMBL" id="JADOGI010000133">
    <property type="protein sequence ID" value="MBF8190761.1"/>
    <property type="molecule type" value="Genomic_DNA"/>
</dbReference>
<gene>
    <name evidence="2" type="ORF">ITP53_34645</name>
</gene>
<accession>A0A931F438</accession>
<name>A0A931F438_9ACTN</name>
<dbReference type="Proteomes" id="UP000605361">
    <property type="component" value="Unassembled WGS sequence"/>
</dbReference>
<dbReference type="AlphaFoldDB" id="A0A931F438"/>
<organism evidence="2 3">
    <name type="scientific">Nonomuraea cypriaca</name>
    <dbReference type="NCBI Taxonomy" id="1187855"/>
    <lineage>
        <taxon>Bacteria</taxon>
        <taxon>Bacillati</taxon>
        <taxon>Actinomycetota</taxon>
        <taxon>Actinomycetes</taxon>
        <taxon>Streptosporangiales</taxon>
        <taxon>Streptosporangiaceae</taxon>
        <taxon>Nonomuraea</taxon>
    </lineage>
</organism>